<evidence type="ECO:0000313" key="1">
    <source>
        <dbReference type="EMBL" id="QDV22705.1"/>
    </source>
</evidence>
<evidence type="ECO:0000313" key="2">
    <source>
        <dbReference type="Proteomes" id="UP000318017"/>
    </source>
</evidence>
<keyword evidence="1" id="KW-0449">Lipoprotein</keyword>
<dbReference type="KEGG" id="ahel:Q31a_09910"/>
<name>A0A518G2D4_9BACT</name>
<gene>
    <name evidence="1" type="ORF">Q31a_09910</name>
</gene>
<dbReference type="AlphaFoldDB" id="A0A518G2D4"/>
<dbReference type="RefSeq" id="WP_145074654.1">
    <property type="nucleotide sequence ID" value="NZ_CP036298.1"/>
</dbReference>
<protein>
    <submittedName>
        <fullName evidence="1">Outer membrane lipoprotein</fullName>
    </submittedName>
</protein>
<reference evidence="1 2" key="1">
    <citation type="submission" date="2019-02" db="EMBL/GenBank/DDBJ databases">
        <title>Deep-cultivation of Planctomycetes and their phenomic and genomic characterization uncovers novel biology.</title>
        <authorList>
            <person name="Wiegand S."/>
            <person name="Jogler M."/>
            <person name="Boedeker C."/>
            <person name="Pinto D."/>
            <person name="Vollmers J."/>
            <person name="Rivas-Marin E."/>
            <person name="Kohn T."/>
            <person name="Peeters S.H."/>
            <person name="Heuer A."/>
            <person name="Rast P."/>
            <person name="Oberbeckmann S."/>
            <person name="Bunk B."/>
            <person name="Jeske O."/>
            <person name="Meyerdierks A."/>
            <person name="Storesund J.E."/>
            <person name="Kallscheuer N."/>
            <person name="Luecker S."/>
            <person name="Lage O.M."/>
            <person name="Pohl T."/>
            <person name="Merkel B.J."/>
            <person name="Hornburger P."/>
            <person name="Mueller R.-W."/>
            <person name="Bruemmer F."/>
            <person name="Labrenz M."/>
            <person name="Spormann A.M."/>
            <person name="Op den Camp H."/>
            <person name="Overmann J."/>
            <person name="Amann R."/>
            <person name="Jetten M.S.M."/>
            <person name="Mascher T."/>
            <person name="Medema M.H."/>
            <person name="Devos D.P."/>
            <person name="Kaster A.-K."/>
            <person name="Ovreas L."/>
            <person name="Rohde M."/>
            <person name="Galperin M.Y."/>
            <person name="Jogler C."/>
        </authorList>
    </citation>
    <scope>NUCLEOTIDE SEQUENCE [LARGE SCALE GENOMIC DNA]</scope>
    <source>
        <strain evidence="1 2">Q31a</strain>
    </source>
</reference>
<accession>A0A518G2D4</accession>
<dbReference type="Gene3D" id="3.30.1340.30">
    <property type="match status" value="1"/>
</dbReference>
<sequence>MEPTTSPSPTENSLAQNSLALRVERALRQGSYRQQLTRVHCRSQGADVVLEGSTDSFYLKQIGQTIAAKVDGVARVFNRIEVPHSPIRRPK</sequence>
<keyword evidence="2" id="KW-1185">Reference proteome</keyword>
<proteinExistence type="predicted"/>
<dbReference type="OrthoDB" id="290311at2"/>
<dbReference type="Proteomes" id="UP000318017">
    <property type="component" value="Chromosome"/>
</dbReference>
<organism evidence="1 2">
    <name type="scientific">Aureliella helgolandensis</name>
    <dbReference type="NCBI Taxonomy" id="2527968"/>
    <lineage>
        <taxon>Bacteria</taxon>
        <taxon>Pseudomonadati</taxon>
        <taxon>Planctomycetota</taxon>
        <taxon>Planctomycetia</taxon>
        <taxon>Pirellulales</taxon>
        <taxon>Pirellulaceae</taxon>
        <taxon>Aureliella</taxon>
    </lineage>
</organism>
<dbReference type="EMBL" id="CP036298">
    <property type="protein sequence ID" value="QDV22705.1"/>
    <property type="molecule type" value="Genomic_DNA"/>
</dbReference>